<name>A0A5M6DGD9_9BACT</name>
<accession>A0A5M6DGD9</accession>
<dbReference type="InterPro" id="IPR022655">
    <property type="entry name" value="DUF1553"/>
</dbReference>
<evidence type="ECO:0000256" key="5">
    <source>
        <dbReference type="SAM" id="MobiDB-lite"/>
    </source>
</evidence>
<dbReference type="InterPro" id="IPR013320">
    <property type="entry name" value="ConA-like_dom_sf"/>
</dbReference>
<evidence type="ECO:0000256" key="4">
    <source>
        <dbReference type="PROSITE-ProRule" id="PRU00433"/>
    </source>
</evidence>
<dbReference type="SUPFAM" id="SSF46626">
    <property type="entry name" value="Cytochrome c"/>
    <property type="match status" value="1"/>
</dbReference>
<evidence type="ECO:0000256" key="1">
    <source>
        <dbReference type="ARBA" id="ARBA00022617"/>
    </source>
</evidence>
<feature type="domain" description="Cytochrome c" evidence="6">
    <location>
        <begin position="586"/>
        <end position="677"/>
    </location>
</feature>
<dbReference type="PANTHER" id="PTHR35889:SF3">
    <property type="entry name" value="F-BOX DOMAIN-CONTAINING PROTEIN"/>
    <property type="match status" value="1"/>
</dbReference>
<dbReference type="Pfam" id="PF07635">
    <property type="entry name" value="PSCyt1"/>
    <property type="match status" value="1"/>
</dbReference>
<keyword evidence="2 4" id="KW-0479">Metal-binding</keyword>
<dbReference type="GO" id="GO:0020037">
    <property type="term" value="F:heme binding"/>
    <property type="evidence" value="ECO:0007669"/>
    <property type="project" value="InterPro"/>
</dbReference>
<dbReference type="Pfam" id="PF13385">
    <property type="entry name" value="Laminin_G_3"/>
    <property type="match status" value="1"/>
</dbReference>
<dbReference type="EMBL" id="VWOX01000004">
    <property type="protein sequence ID" value="KAA5544295.1"/>
    <property type="molecule type" value="Genomic_DNA"/>
</dbReference>
<keyword evidence="3 4" id="KW-0408">Iron</keyword>
<dbReference type="InterPro" id="IPR011444">
    <property type="entry name" value="DUF1549"/>
</dbReference>
<feature type="region of interest" description="Disordered" evidence="5">
    <location>
        <begin position="393"/>
        <end position="412"/>
    </location>
</feature>
<evidence type="ECO:0000256" key="2">
    <source>
        <dbReference type="ARBA" id="ARBA00022723"/>
    </source>
</evidence>
<evidence type="ECO:0000313" key="7">
    <source>
        <dbReference type="EMBL" id="KAA5544295.1"/>
    </source>
</evidence>
<dbReference type="SUPFAM" id="SSF49899">
    <property type="entry name" value="Concanavalin A-like lectins/glucanases"/>
    <property type="match status" value="1"/>
</dbReference>
<dbReference type="InterPro" id="IPR036909">
    <property type="entry name" value="Cyt_c-like_dom_sf"/>
</dbReference>
<evidence type="ECO:0000313" key="8">
    <source>
        <dbReference type="Proteomes" id="UP000324479"/>
    </source>
</evidence>
<dbReference type="AlphaFoldDB" id="A0A5M6DGD9"/>
<protein>
    <submittedName>
        <fullName evidence="7">DUF1553 domain-containing protein</fullName>
    </submittedName>
</protein>
<dbReference type="GO" id="GO:0046872">
    <property type="term" value="F:metal ion binding"/>
    <property type="evidence" value="ECO:0007669"/>
    <property type="project" value="UniProtKB-KW"/>
</dbReference>
<reference evidence="7 8" key="1">
    <citation type="submission" date="2019-08" db="EMBL/GenBank/DDBJ databases">
        <authorList>
            <person name="Dhanesh K."/>
            <person name="Kumar G."/>
            <person name="Sasikala C."/>
            <person name="Venkata Ramana C."/>
        </authorList>
    </citation>
    <scope>NUCLEOTIDE SEQUENCE [LARGE SCALE GENOMIC DNA]</scope>
    <source>
        <strain evidence="7 8">JC645</strain>
    </source>
</reference>
<evidence type="ECO:0000259" key="6">
    <source>
        <dbReference type="PROSITE" id="PS51007"/>
    </source>
</evidence>
<dbReference type="InterPro" id="IPR009056">
    <property type="entry name" value="Cyt_c-like_dom"/>
</dbReference>
<evidence type="ECO:0000256" key="3">
    <source>
        <dbReference type="ARBA" id="ARBA00023004"/>
    </source>
</evidence>
<proteinExistence type="predicted"/>
<dbReference type="Proteomes" id="UP000324479">
    <property type="component" value="Unassembled WGS sequence"/>
</dbReference>
<comment type="caution">
    <text evidence="7">The sequence shown here is derived from an EMBL/GenBank/DDBJ whole genome shotgun (WGS) entry which is preliminary data.</text>
</comment>
<dbReference type="Gene3D" id="2.60.120.200">
    <property type="match status" value="1"/>
</dbReference>
<dbReference type="InterPro" id="IPR011429">
    <property type="entry name" value="Cyt_c_Planctomycete-type"/>
</dbReference>
<dbReference type="GO" id="GO:0009055">
    <property type="term" value="F:electron transfer activity"/>
    <property type="evidence" value="ECO:0007669"/>
    <property type="project" value="InterPro"/>
</dbReference>
<keyword evidence="8" id="KW-1185">Reference proteome</keyword>
<dbReference type="Pfam" id="PF07583">
    <property type="entry name" value="PSCyt2"/>
    <property type="match status" value="1"/>
</dbReference>
<sequence>MRQFVDRSVPLLAAVFWSLGAAVGLGASRGAEESPAAATWEFGETMSGKVGSVRTCPGPRSPEFPDFDADNLAIKLNGGGGRIEIDPADCETSLKFTGGDAITIAAWIAPRRIGGSSPRYVIGKGRTGNKGFRRDNQNWALRITPVGDRYQVSFLFATANGEAQVRWHRWTTQESLQAGDGWHHVAVAYRFGEPTSVRGWIDGAPCSGTWDMAGPTNEDPIVDDDAVWIGSALGGSAGNSFAGAIDSVSVQRRMREDAEIKLLYRRDESVPRTPVGGKPEMPEIAGVPAGKVLHQFYDGLPVVDQWPDQEFLDQLPPPDPQIAVWQGDSFLLPRVPMRYDAWGIRSAWKSPGLLRMAADVELPTGANRVLLRARSLGRLWINGELVASTKLQTRQAPSGEEPVAPLAQPPHPGVRVKGYGQQEVIADHEIKGAGSTKVCRVVLELIVGGNQRRTETGEVCVAIETADGESFNILLPVEGRHQSLALRDAIVGPELDRIDAEMSSWETSLRRNLAADHDDYWDQRHQAAKGWADEHPAPSVPSPASLSDSTVGESDTHPVDAFVLHRMSQARQSLDDQDPLSESTVVLAQRAQQLLKTHCVRCHGNAEKGGLRLDSRQDALEGGESGWAAIVPGEPDESELMLRLLTDDPSTSMPPGDDAHLSKEEIELLSDWIRAQAPWPRDSIDRQALHPTELIDDAAFLRRVSFDTVGVPPTEQEARSFLADPEPDKRKKLVDRLLQDDRVADQWVSDWLDLLAENPTLLNTSLNSTGPFRWFLHDSLVDQKPIDRMVTELVMMRGDRHTGGSAGFGMAGENDAPMAAKAHVLASGLLGIELQCARCHDSPYHSTTQEDLFSLAAMLNRKPLGVPSTSRVPDAFFEMQEREPLIEVTLDPGVRVEPAWTLARFTGTSNDASIDRLVRNSEDSRERLAALITAPSNRRFAAVIVNRVWTRLIGRGLVESLHDWEHVSPSHPELLQWLSHDFVASGYDIRHLLRTILTSDLYARTALDPATRDDTARRFFAGPTQRRLTGEQIVDAMHSATGRSMDCEELTFVHDGRRPLANRLTLGTPSRAWMLATLNNERDRPSLSLPKARAIVDVLHAFAWNGSRQKPVHQRETEANVLQPGILANGVLTMSLSRAAVDSPLADLAVSADNAEAIVDSLYLRFLTRLPQESERQFFAGQLREGFDDRIVPADQLETVADLPELPLVHWFNHLRPDANEIQQERERRVREGPPPDPRLQPDWRGRYEDVVWSLINHDEFVWMP</sequence>
<organism evidence="7 8">
    <name type="scientific">Roseiconus nitratireducens</name>
    <dbReference type="NCBI Taxonomy" id="2605748"/>
    <lineage>
        <taxon>Bacteria</taxon>
        <taxon>Pseudomonadati</taxon>
        <taxon>Planctomycetota</taxon>
        <taxon>Planctomycetia</taxon>
        <taxon>Pirellulales</taxon>
        <taxon>Pirellulaceae</taxon>
        <taxon>Roseiconus</taxon>
    </lineage>
</organism>
<feature type="compositionally biased region" description="Basic and acidic residues" evidence="5">
    <location>
        <begin position="525"/>
        <end position="536"/>
    </location>
</feature>
<keyword evidence="1 4" id="KW-0349">Heme</keyword>
<dbReference type="PROSITE" id="PS51007">
    <property type="entry name" value="CYTC"/>
    <property type="match status" value="1"/>
</dbReference>
<feature type="region of interest" description="Disordered" evidence="5">
    <location>
        <begin position="525"/>
        <end position="556"/>
    </location>
</feature>
<dbReference type="PANTHER" id="PTHR35889">
    <property type="entry name" value="CYCLOINULO-OLIGOSACCHARIDE FRUCTANOTRANSFERASE-RELATED"/>
    <property type="match status" value="1"/>
</dbReference>
<dbReference type="Pfam" id="PF07587">
    <property type="entry name" value="PSD1"/>
    <property type="match status" value="1"/>
</dbReference>
<dbReference type="Gene3D" id="1.10.760.10">
    <property type="entry name" value="Cytochrome c-like domain"/>
    <property type="match status" value="1"/>
</dbReference>
<gene>
    <name evidence="7" type="ORF">FYK55_08055</name>
</gene>